<feature type="transmembrane region" description="Helical" evidence="1">
    <location>
        <begin position="12"/>
        <end position="30"/>
    </location>
</feature>
<dbReference type="AlphaFoldDB" id="A0A0P7ZK86"/>
<evidence type="ECO:0000313" key="2">
    <source>
        <dbReference type="EMBL" id="KPQ44404.1"/>
    </source>
</evidence>
<keyword evidence="1" id="KW-0472">Membrane</keyword>
<feature type="transmembrane region" description="Helical" evidence="1">
    <location>
        <begin position="37"/>
        <end position="61"/>
    </location>
</feature>
<dbReference type="Proteomes" id="UP000050360">
    <property type="component" value="Unassembled WGS sequence"/>
</dbReference>
<feature type="transmembrane region" description="Helical" evidence="1">
    <location>
        <begin position="95"/>
        <end position="113"/>
    </location>
</feature>
<reference evidence="2 3" key="1">
    <citation type="submission" date="2015-09" db="EMBL/GenBank/DDBJ databases">
        <title>A metagenomics-based metabolic model of nitrate-dependent anaerobic oxidation of methane by Methanoperedens-like archaea.</title>
        <authorList>
            <person name="Arshad A."/>
            <person name="Speth D.R."/>
            <person name="De Graaf R.M."/>
            <person name="Op Den Camp H.J."/>
            <person name="Jetten M.S."/>
            <person name="Welte C.U."/>
        </authorList>
    </citation>
    <scope>NUCLEOTIDE SEQUENCE [LARGE SCALE GENOMIC DNA]</scope>
</reference>
<evidence type="ECO:0000256" key="1">
    <source>
        <dbReference type="SAM" id="Phobius"/>
    </source>
</evidence>
<sequence>MGTKNGFGNAQILALAGGIVSIISVFLPWYSAKASMFGVASSISVNGLGSISGNGLLLGLWRENATWEFQGLGVLALGIVSIAVAVLLREKIRSMAMFICGILIIGGWAVNIRSIWEFSGEFMDASMQSGAGYGLYIVALAGAMVAAGGLLAWRDVTE</sequence>
<dbReference type="EMBL" id="LKCM01000095">
    <property type="protein sequence ID" value="KPQ44404.1"/>
    <property type="molecule type" value="Genomic_DNA"/>
</dbReference>
<accession>A0A0P7ZK86</accession>
<name>A0A0P7ZK86_9EURY</name>
<feature type="transmembrane region" description="Helical" evidence="1">
    <location>
        <begin position="133"/>
        <end position="153"/>
    </location>
</feature>
<organism evidence="2 3">
    <name type="scientific">Candidatus Methanoperedens nitratireducens</name>
    <dbReference type="NCBI Taxonomy" id="1392998"/>
    <lineage>
        <taxon>Archaea</taxon>
        <taxon>Methanobacteriati</taxon>
        <taxon>Methanobacteriota</taxon>
        <taxon>Stenosarchaea group</taxon>
        <taxon>Methanomicrobia</taxon>
        <taxon>Methanosarcinales</taxon>
        <taxon>ANME-2 cluster</taxon>
        <taxon>Candidatus Methanoperedentaceae</taxon>
        <taxon>Candidatus Methanoperedens</taxon>
    </lineage>
</organism>
<gene>
    <name evidence="2" type="ORF">MPEBLZ_01037</name>
</gene>
<keyword evidence="1" id="KW-0812">Transmembrane</keyword>
<keyword evidence="1" id="KW-1133">Transmembrane helix</keyword>
<feature type="transmembrane region" description="Helical" evidence="1">
    <location>
        <begin position="67"/>
        <end position="88"/>
    </location>
</feature>
<evidence type="ECO:0000313" key="3">
    <source>
        <dbReference type="Proteomes" id="UP000050360"/>
    </source>
</evidence>
<proteinExistence type="predicted"/>
<protein>
    <submittedName>
        <fullName evidence="2">Uncharacterized protein</fullName>
    </submittedName>
</protein>
<comment type="caution">
    <text evidence="2">The sequence shown here is derived from an EMBL/GenBank/DDBJ whole genome shotgun (WGS) entry which is preliminary data.</text>
</comment>